<dbReference type="Gene3D" id="3.10.129.10">
    <property type="entry name" value="Hotdog Thioesterase"/>
    <property type="match status" value="1"/>
</dbReference>
<sequence>MVVVPVYRRFSDLDPLGHVNNVVYHDYLQEARVVQMNDIGSIVNAEFAQIVVKQEIHHIKPLSYSREPIMIEVSLTSLTRATYTLAYRVFDETGELVAEATSQLAVVDPSSGRPIRIPEVIAERLKGPA</sequence>
<dbReference type="PANTHER" id="PTHR31793:SF24">
    <property type="entry name" value="LONG-CHAIN ACYL-COA THIOESTERASE FADM"/>
    <property type="match status" value="1"/>
</dbReference>
<gene>
    <name evidence="1" type="ORF">UFOPK3610_00292</name>
</gene>
<dbReference type="InterPro" id="IPR029069">
    <property type="entry name" value="HotDog_dom_sf"/>
</dbReference>
<accession>A0A6J7GIF0</accession>
<dbReference type="InterPro" id="IPR050563">
    <property type="entry name" value="4-hydroxybenzoyl-CoA_TE"/>
</dbReference>
<dbReference type="GO" id="GO:0047617">
    <property type="term" value="F:fatty acyl-CoA hydrolase activity"/>
    <property type="evidence" value="ECO:0007669"/>
    <property type="project" value="TreeGrafter"/>
</dbReference>
<dbReference type="SUPFAM" id="SSF54637">
    <property type="entry name" value="Thioesterase/thiol ester dehydrase-isomerase"/>
    <property type="match status" value="1"/>
</dbReference>
<protein>
    <submittedName>
        <fullName evidence="1">Unannotated protein</fullName>
    </submittedName>
</protein>
<reference evidence="1" key="1">
    <citation type="submission" date="2020-05" db="EMBL/GenBank/DDBJ databases">
        <authorList>
            <person name="Chiriac C."/>
            <person name="Salcher M."/>
            <person name="Ghai R."/>
            <person name="Kavagutti S V."/>
        </authorList>
    </citation>
    <scope>NUCLEOTIDE SEQUENCE</scope>
</reference>
<proteinExistence type="predicted"/>
<dbReference type="PANTHER" id="PTHR31793">
    <property type="entry name" value="4-HYDROXYBENZOYL-COA THIOESTERASE FAMILY MEMBER"/>
    <property type="match status" value="1"/>
</dbReference>
<dbReference type="Pfam" id="PF13279">
    <property type="entry name" value="4HBT_2"/>
    <property type="match status" value="1"/>
</dbReference>
<dbReference type="CDD" id="cd00586">
    <property type="entry name" value="4HBT"/>
    <property type="match status" value="1"/>
</dbReference>
<dbReference type="AlphaFoldDB" id="A0A6J7GIF0"/>
<name>A0A6J7GIF0_9ZZZZ</name>
<organism evidence="1">
    <name type="scientific">freshwater metagenome</name>
    <dbReference type="NCBI Taxonomy" id="449393"/>
    <lineage>
        <taxon>unclassified sequences</taxon>
        <taxon>metagenomes</taxon>
        <taxon>ecological metagenomes</taxon>
    </lineage>
</organism>
<evidence type="ECO:0000313" key="1">
    <source>
        <dbReference type="EMBL" id="CAB4903913.1"/>
    </source>
</evidence>
<dbReference type="EMBL" id="CAFBMR010000005">
    <property type="protein sequence ID" value="CAB4903913.1"/>
    <property type="molecule type" value="Genomic_DNA"/>
</dbReference>